<dbReference type="Proteomes" id="UP000826212">
    <property type="component" value="Chromosome"/>
</dbReference>
<organism evidence="1 2">
    <name type="scientific">Halosquirtibacter laminarini</name>
    <dbReference type="NCBI Taxonomy" id="3374600"/>
    <lineage>
        <taxon>Bacteria</taxon>
        <taxon>Pseudomonadati</taxon>
        <taxon>Bacteroidota</taxon>
        <taxon>Bacteroidia</taxon>
        <taxon>Marinilabiliales</taxon>
        <taxon>Prolixibacteraceae</taxon>
        <taxon>Halosquirtibacter</taxon>
    </lineage>
</organism>
<keyword evidence="2" id="KW-1185">Reference proteome</keyword>
<evidence type="ECO:0000313" key="1">
    <source>
        <dbReference type="EMBL" id="QZE15074.1"/>
    </source>
</evidence>
<name>A0AC61NHD3_9BACT</name>
<accession>A0AC61NHD3</accession>
<proteinExistence type="predicted"/>
<evidence type="ECO:0000313" key="2">
    <source>
        <dbReference type="Proteomes" id="UP000826212"/>
    </source>
</evidence>
<protein>
    <submittedName>
        <fullName evidence="1">Uncharacterized protein</fullName>
    </submittedName>
</protein>
<gene>
    <name evidence="1" type="ORF">K4L44_04400</name>
</gene>
<reference evidence="1" key="1">
    <citation type="submission" date="2021-08" db="EMBL/GenBank/DDBJ databases">
        <title>Novel anaerobic bacterium isolated from sea squirt in East Sea, Republic of Korea.</title>
        <authorList>
            <person name="Nguyen T.H."/>
            <person name="Li Z."/>
            <person name="Lee Y.-J."/>
            <person name="Ko J."/>
            <person name="Kim S.-G."/>
        </authorList>
    </citation>
    <scope>NUCLEOTIDE SEQUENCE</scope>
    <source>
        <strain evidence="1">KCTC 25031</strain>
    </source>
</reference>
<sequence>MKPNNYLSVEDILNENLNSFTYKDFTTQNLYIAANQAITDHFETLISPDAIKEIFNFVKQKALSLAKQHIRLKKTFYSQITNDHKNIHRIINRIKVLSITLPNPVYFLYDPTDIQVYHIFCIRAHRELILSKST</sequence>
<dbReference type="EMBL" id="CP081303">
    <property type="protein sequence ID" value="QZE15074.1"/>
    <property type="molecule type" value="Genomic_DNA"/>
</dbReference>